<dbReference type="Gene3D" id="3.40.50.10260">
    <property type="entry name" value="YjeF N-terminal domain"/>
    <property type="match status" value="1"/>
</dbReference>
<dbReference type="Proteomes" id="UP000298642">
    <property type="component" value="Chromosome"/>
</dbReference>
<dbReference type="EMBL" id="CP034413">
    <property type="protein sequence ID" value="QCI60534.1"/>
    <property type="molecule type" value="Genomic_DNA"/>
</dbReference>
<evidence type="ECO:0000259" key="1">
    <source>
        <dbReference type="PROSITE" id="PS51385"/>
    </source>
</evidence>
<protein>
    <recommendedName>
        <fullName evidence="1">YjeF N-terminal domain-containing protein</fullName>
    </recommendedName>
</protein>
<dbReference type="InterPro" id="IPR036652">
    <property type="entry name" value="YjeF_N_dom_sf"/>
</dbReference>
<evidence type="ECO:0000313" key="2">
    <source>
        <dbReference type="EMBL" id="QCI60534.1"/>
    </source>
</evidence>
<dbReference type="AlphaFoldDB" id="A0A4D7ALU5"/>
<sequence length="73" mass="7786">MKLTTAEQMKELDRQAIEERGIPSIDLMERAAAGVAEAALALLPKRPGKCRGRPCAARATTAAMESPQPGCCF</sequence>
<dbReference type="KEGG" id="obj:EIO64_16105"/>
<proteinExistence type="predicted"/>
<reference evidence="3" key="1">
    <citation type="submission" date="2018-12" db="EMBL/GenBank/DDBJ databases">
        <title>Dusodibacter welbiota gen. nov., sp. nov., isolated from human faeces and emended description of the Oscillibacter genus.</title>
        <authorList>
            <person name="Le Roy T."/>
            <person name="Van der Smissen P."/>
            <person name="Delzenne N."/>
            <person name="Muccioli G."/>
            <person name="Collet J.F."/>
            <person name="Cani P.D."/>
        </authorList>
    </citation>
    <scope>NUCLEOTIDE SEQUENCE [LARGE SCALE GENOMIC DNA]</scope>
    <source>
        <strain evidence="3">J115</strain>
    </source>
</reference>
<feature type="domain" description="YjeF N-terminal" evidence="1">
    <location>
        <begin position="9"/>
        <end position="73"/>
    </location>
</feature>
<keyword evidence="3" id="KW-1185">Reference proteome</keyword>
<accession>A0A4D7ALU5</accession>
<name>A0A4D7ALU5_9FIRM</name>
<dbReference type="InterPro" id="IPR004443">
    <property type="entry name" value="YjeF_N_dom"/>
</dbReference>
<gene>
    <name evidence="2" type="ORF">EIO64_16105</name>
</gene>
<dbReference type="SUPFAM" id="SSF64153">
    <property type="entry name" value="YjeF N-terminal domain-like"/>
    <property type="match status" value="1"/>
</dbReference>
<organism evidence="2 3">
    <name type="scientific">Dysosmobacter welbionis</name>
    <dbReference type="NCBI Taxonomy" id="2093857"/>
    <lineage>
        <taxon>Bacteria</taxon>
        <taxon>Bacillati</taxon>
        <taxon>Bacillota</taxon>
        <taxon>Clostridia</taxon>
        <taxon>Eubacteriales</taxon>
        <taxon>Oscillospiraceae</taxon>
        <taxon>Dysosmobacter</taxon>
    </lineage>
</organism>
<dbReference type="RefSeq" id="WP_136891642.1">
    <property type="nucleotide sequence ID" value="NZ_CP034413.3"/>
</dbReference>
<dbReference type="PROSITE" id="PS51385">
    <property type="entry name" value="YJEF_N"/>
    <property type="match status" value="1"/>
</dbReference>
<evidence type="ECO:0000313" key="3">
    <source>
        <dbReference type="Proteomes" id="UP000298642"/>
    </source>
</evidence>